<evidence type="ECO:0008006" key="3">
    <source>
        <dbReference type="Google" id="ProtNLM"/>
    </source>
</evidence>
<accession>A0A195ESB4</accession>
<sequence length="101" mass="11945">MERDVLTEQRTNIKFLVKLGKNGHERDVLQHHMSMRTFNVFRFGTCHDLVKANCRIITRMIAEKLEISNGSVRTILKEDSAWICIRIFAHRIRYARVFGQK</sequence>
<evidence type="ECO:0000313" key="2">
    <source>
        <dbReference type="Proteomes" id="UP000078541"/>
    </source>
</evidence>
<keyword evidence="2" id="KW-1185">Reference proteome</keyword>
<organism evidence="1 2">
    <name type="scientific">Trachymyrmex septentrionalis</name>
    <dbReference type="NCBI Taxonomy" id="34720"/>
    <lineage>
        <taxon>Eukaryota</taxon>
        <taxon>Metazoa</taxon>
        <taxon>Ecdysozoa</taxon>
        <taxon>Arthropoda</taxon>
        <taxon>Hexapoda</taxon>
        <taxon>Insecta</taxon>
        <taxon>Pterygota</taxon>
        <taxon>Neoptera</taxon>
        <taxon>Endopterygota</taxon>
        <taxon>Hymenoptera</taxon>
        <taxon>Apocrita</taxon>
        <taxon>Aculeata</taxon>
        <taxon>Formicoidea</taxon>
        <taxon>Formicidae</taxon>
        <taxon>Myrmicinae</taxon>
        <taxon>Trachymyrmex</taxon>
    </lineage>
</organism>
<name>A0A195ESB4_9HYME</name>
<protein>
    <recommendedName>
        <fullName evidence="3">Mos1 transposase HTH domain-containing protein</fullName>
    </recommendedName>
</protein>
<evidence type="ECO:0000313" key="1">
    <source>
        <dbReference type="EMBL" id="KYN31140.1"/>
    </source>
</evidence>
<proteinExistence type="predicted"/>
<dbReference type="AlphaFoldDB" id="A0A195ESB4"/>
<dbReference type="EMBL" id="KQ981989">
    <property type="protein sequence ID" value="KYN31140.1"/>
    <property type="molecule type" value="Genomic_DNA"/>
</dbReference>
<dbReference type="Proteomes" id="UP000078541">
    <property type="component" value="Unassembled WGS sequence"/>
</dbReference>
<gene>
    <name evidence="1" type="ORF">ALC56_14527</name>
</gene>
<reference evidence="1 2" key="1">
    <citation type="submission" date="2016-03" db="EMBL/GenBank/DDBJ databases">
        <title>Trachymyrmex septentrionalis WGS genome.</title>
        <authorList>
            <person name="Nygaard S."/>
            <person name="Hu H."/>
            <person name="Boomsma J."/>
            <person name="Zhang G."/>
        </authorList>
    </citation>
    <scope>NUCLEOTIDE SEQUENCE [LARGE SCALE GENOMIC DNA]</scope>
    <source>
        <strain evidence="1">Tsep2-gDNA-1</strain>
        <tissue evidence="1">Whole body</tissue>
    </source>
</reference>